<keyword evidence="3 10" id="KW-0004">4Fe-4S</keyword>
<keyword evidence="5 10" id="KW-0949">S-adenosyl-L-methionine</keyword>
<feature type="binding site" evidence="12">
    <location>
        <position position="109"/>
    </location>
    <ligand>
        <name>S-adenosyl-L-methionine</name>
        <dbReference type="ChEBI" id="CHEBI:59789"/>
    </ligand>
</feature>
<dbReference type="SMART" id="SM00729">
    <property type="entry name" value="Elp3"/>
    <property type="match status" value="1"/>
</dbReference>
<dbReference type="InterPro" id="IPR034405">
    <property type="entry name" value="F420"/>
</dbReference>
<comment type="pathway">
    <text evidence="1 10">Cofactor biosynthesis; coenzyme F0 biosynthesis.</text>
</comment>
<dbReference type="GO" id="GO:0051539">
    <property type="term" value="F:4 iron, 4 sulfur cluster binding"/>
    <property type="evidence" value="ECO:0007669"/>
    <property type="project" value="UniProtKB-KW"/>
</dbReference>
<feature type="binding site" evidence="12">
    <location>
        <position position="211"/>
    </location>
    <ligand>
        <name>S-adenosyl-L-methionine</name>
        <dbReference type="ChEBI" id="CHEBI:59789"/>
    </ligand>
</feature>
<dbReference type="NCBIfam" id="TIGR03551">
    <property type="entry name" value="F420_cofH"/>
    <property type="match status" value="1"/>
</dbReference>
<organism evidence="14 15">
    <name type="scientific">Methanomethylovorans hollandica (strain DSM 15978 / NBRC 107637 / DMS1)</name>
    <dbReference type="NCBI Taxonomy" id="867904"/>
    <lineage>
        <taxon>Archaea</taxon>
        <taxon>Methanobacteriati</taxon>
        <taxon>Methanobacteriota</taxon>
        <taxon>Stenosarchaea group</taxon>
        <taxon>Methanomicrobia</taxon>
        <taxon>Methanosarcinales</taxon>
        <taxon>Methanosarcinaceae</taxon>
        <taxon>Methanomethylovorans</taxon>
    </lineage>
</organism>
<dbReference type="SFLD" id="SFLDF00293">
    <property type="entry name" value="((2_3_4_5-tetrahydroxypentyl)a"/>
    <property type="match status" value="1"/>
</dbReference>
<evidence type="ECO:0000256" key="8">
    <source>
        <dbReference type="ARBA" id="ARBA00023014"/>
    </source>
</evidence>
<dbReference type="InterPro" id="IPR013785">
    <property type="entry name" value="Aldolase_TIM"/>
</dbReference>
<dbReference type="SFLD" id="SFLDG01064">
    <property type="entry name" value="F420__menaquinone_cofactor_bio"/>
    <property type="match status" value="1"/>
</dbReference>
<dbReference type="InterPro" id="IPR020050">
    <property type="entry name" value="FO_synthase_su2"/>
</dbReference>
<dbReference type="STRING" id="867904.Metho_0951"/>
<dbReference type="PANTHER" id="PTHR43076:SF1">
    <property type="entry name" value="LIPOYL SYNTHASE 2"/>
    <property type="match status" value="1"/>
</dbReference>
<dbReference type="SFLD" id="SFLDF00343">
    <property type="entry name" value="aminofutalosine_synthase_(mqnE"/>
    <property type="match status" value="1"/>
</dbReference>
<evidence type="ECO:0000313" key="15">
    <source>
        <dbReference type="Proteomes" id="UP000010866"/>
    </source>
</evidence>
<comment type="subunit">
    <text evidence="10">The FO synthase complex consists of two subunits, CofG and CofH.</text>
</comment>
<dbReference type="InterPro" id="IPR045567">
    <property type="entry name" value="CofH/MnqC-like_C"/>
</dbReference>
<dbReference type="EC" id="2.5.1.147" evidence="2 10"/>
<dbReference type="HOGENOM" id="CLU_040406_1_0_2"/>
<dbReference type="SFLD" id="SFLDS00029">
    <property type="entry name" value="Radical_SAM"/>
    <property type="match status" value="1"/>
</dbReference>
<dbReference type="AlphaFoldDB" id="L0KUR5"/>
<dbReference type="GO" id="GO:0141093">
    <property type="term" value="F:5-amino-6-(D-ribitylamino)uracil--L-tyrosine 4-hydroxyphenyl transferase activity"/>
    <property type="evidence" value="ECO:0007669"/>
    <property type="project" value="UniProtKB-EC"/>
</dbReference>
<keyword evidence="8 10" id="KW-0411">Iron-sulfur</keyword>
<dbReference type="InterPro" id="IPR058240">
    <property type="entry name" value="rSAM_sf"/>
</dbReference>
<feature type="binding site" evidence="10 11">
    <location>
        <position position="103"/>
    </location>
    <ligand>
        <name>[4Fe-4S] cluster</name>
        <dbReference type="ChEBI" id="CHEBI:49883"/>
        <note>4Fe-4S-S-AdoMet</note>
    </ligand>
</feature>
<feature type="domain" description="Radical SAM core" evidence="13">
    <location>
        <begin position="89"/>
        <end position="322"/>
    </location>
</feature>
<dbReference type="CDD" id="cd01335">
    <property type="entry name" value="Radical_SAM"/>
    <property type="match status" value="1"/>
</dbReference>
<evidence type="ECO:0000256" key="4">
    <source>
        <dbReference type="ARBA" id="ARBA00022679"/>
    </source>
</evidence>
<evidence type="ECO:0000256" key="5">
    <source>
        <dbReference type="ARBA" id="ARBA00022691"/>
    </source>
</evidence>
<feature type="binding site" evidence="10 11">
    <location>
        <position position="110"/>
    </location>
    <ligand>
        <name>[4Fe-4S] cluster</name>
        <dbReference type="ChEBI" id="CHEBI:49883"/>
        <note>4Fe-4S-S-AdoMet</note>
    </ligand>
</feature>
<keyword evidence="15" id="KW-1185">Reference proteome</keyword>
<sequence>MMKVIGDPDDKERSFIYLDNALYFEPIEHTIPIHWSGHIMMSKIDEELVERAYNGKTSIDDALLLLDTEPFELFRFADNLRYEAVGDITTYVVNRNINFTNRCVGTCGFCAFKEKNGYILSTEEILAKVEEAHKAGATEVCIQGGLLPNAGLELYTGILEAVKEAYPSIHIHAFSPMEVYHAARTSDLSIRQVLSELKKSGLGTMPGTAAEILCDHVRRELCPDKLLTAEWRDVVTSAHSTGIRTTSTMMYGHIESWQDRIEHMMILRDIQKDTGGITEFVPLPFMPYNNPIGKKMIEEGHYATTGIDDLKVYALSRIIFHRHIKNIQTSWVKLGKKLAQVALYCGANDLGGTLMEESISTAAGANNGTSISVQEFEWMIKGANRIPKQRTTLYEIDNMRDTSLGNRPREAGNAAIYS</sequence>
<evidence type="ECO:0000259" key="13">
    <source>
        <dbReference type="PROSITE" id="PS51918"/>
    </source>
</evidence>
<dbReference type="GO" id="GO:0044689">
    <property type="term" value="F:7,8-didemethyl-8-hydroxy-5-deazariboflavin synthase activity"/>
    <property type="evidence" value="ECO:0007669"/>
    <property type="project" value="TreeGrafter"/>
</dbReference>
<dbReference type="PROSITE" id="PS51918">
    <property type="entry name" value="RADICAL_SAM"/>
    <property type="match status" value="1"/>
</dbReference>
<dbReference type="SFLD" id="SFLDG01389">
    <property type="entry name" value="menaquinone_synthsis_involved"/>
    <property type="match status" value="1"/>
</dbReference>
<gene>
    <name evidence="10" type="primary">cofH</name>
    <name evidence="14" type="ordered locus">Metho_0951</name>
</gene>
<evidence type="ECO:0000313" key="14">
    <source>
        <dbReference type="EMBL" id="AGB49192.1"/>
    </source>
</evidence>
<dbReference type="Pfam" id="PF19288">
    <property type="entry name" value="CofH_C"/>
    <property type="match status" value="1"/>
</dbReference>
<evidence type="ECO:0000256" key="12">
    <source>
        <dbReference type="PIRSR" id="PIRSR004762-2"/>
    </source>
</evidence>
<evidence type="ECO:0000256" key="7">
    <source>
        <dbReference type="ARBA" id="ARBA00023004"/>
    </source>
</evidence>
<evidence type="ECO:0000256" key="6">
    <source>
        <dbReference type="ARBA" id="ARBA00022723"/>
    </source>
</evidence>
<feature type="binding site" evidence="12">
    <location>
        <position position="175"/>
    </location>
    <ligand>
        <name>(3R)-3-methyl-D-ornithine</name>
        <dbReference type="ChEBI" id="CHEBI:64642"/>
    </ligand>
</feature>
<feature type="binding site" evidence="10 11">
    <location>
        <position position="107"/>
    </location>
    <ligand>
        <name>[4Fe-4S] cluster</name>
        <dbReference type="ChEBI" id="CHEBI:49883"/>
        <note>4Fe-4S-S-AdoMet</note>
    </ligand>
</feature>
<evidence type="ECO:0000256" key="9">
    <source>
        <dbReference type="ARBA" id="ARBA00048468"/>
    </source>
</evidence>
<evidence type="ECO:0000256" key="1">
    <source>
        <dbReference type="ARBA" id="ARBA00004712"/>
    </source>
</evidence>
<dbReference type="InterPro" id="IPR006638">
    <property type="entry name" value="Elp3/MiaA/NifB-like_rSAM"/>
</dbReference>
<dbReference type="PANTHER" id="PTHR43076">
    <property type="entry name" value="FO SYNTHASE (COFH)"/>
    <property type="match status" value="1"/>
</dbReference>
<dbReference type="HAMAP" id="MF_01612">
    <property type="entry name" value="FO_synth_sub2"/>
    <property type="match status" value="1"/>
</dbReference>
<dbReference type="NCBIfam" id="TIGR00423">
    <property type="entry name" value="CofH family radical SAM protein"/>
    <property type="match status" value="1"/>
</dbReference>
<evidence type="ECO:0000256" key="11">
    <source>
        <dbReference type="PIRSR" id="PIRSR004762-1"/>
    </source>
</evidence>
<reference evidence="15" key="1">
    <citation type="submission" date="2012-02" db="EMBL/GenBank/DDBJ databases">
        <title>Complete sequence of chromosome of Methanomethylovorans hollandica DSM 15978.</title>
        <authorList>
            <person name="Lucas S."/>
            <person name="Copeland A."/>
            <person name="Lapidus A."/>
            <person name="Glavina del Rio T."/>
            <person name="Dalin E."/>
            <person name="Tice H."/>
            <person name="Bruce D."/>
            <person name="Goodwin L."/>
            <person name="Pitluck S."/>
            <person name="Peters L."/>
            <person name="Mikhailova N."/>
            <person name="Held B."/>
            <person name="Kyrpides N."/>
            <person name="Mavromatis K."/>
            <person name="Ivanova N."/>
            <person name="Brettin T."/>
            <person name="Detter J.C."/>
            <person name="Han C."/>
            <person name="Larimer F."/>
            <person name="Land M."/>
            <person name="Hauser L."/>
            <person name="Markowitz V."/>
            <person name="Cheng J.-F."/>
            <person name="Hugenholtz P."/>
            <person name="Woyke T."/>
            <person name="Wu D."/>
            <person name="Spring S."/>
            <person name="Schroeder M."/>
            <person name="Brambilla E."/>
            <person name="Klenk H.-P."/>
            <person name="Eisen J.A."/>
        </authorList>
    </citation>
    <scope>NUCLEOTIDE SEQUENCE [LARGE SCALE GENOMIC DNA]</scope>
    <source>
        <strain evidence="15">DSM 15978 / NBRC 107637 / DMS1</strain>
    </source>
</reference>
<dbReference type="SUPFAM" id="SSF102114">
    <property type="entry name" value="Radical SAM enzymes"/>
    <property type="match status" value="1"/>
</dbReference>
<dbReference type="Gene3D" id="3.20.20.70">
    <property type="entry name" value="Aldolase class I"/>
    <property type="match status" value="1"/>
</dbReference>
<keyword evidence="6 10" id="KW-0479">Metal-binding</keyword>
<keyword evidence="7 10" id="KW-0408">Iron</keyword>
<dbReference type="UniPathway" id="UPA00072"/>
<comment type="catalytic activity">
    <reaction evidence="9 10">
        <text>5-amino-6-(D-ribitylamino)uracil + L-tyrosine + S-adenosyl-L-methionine = 5-amino-5-(4-hydroxybenzyl)-6-(D-ribitylimino)-5,6-dihydrouracil + 2-iminoacetate + 5'-deoxyadenosine + L-methionine + H(+)</text>
        <dbReference type="Rhea" id="RHEA:55200"/>
        <dbReference type="ChEBI" id="CHEBI:15378"/>
        <dbReference type="ChEBI" id="CHEBI:15934"/>
        <dbReference type="ChEBI" id="CHEBI:17319"/>
        <dbReference type="ChEBI" id="CHEBI:57844"/>
        <dbReference type="ChEBI" id="CHEBI:58315"/>
        <dbReference type="ChEBI" id="CHEBI:59789"/>
        <dbReference type="ChEBI" id="CHEBI:77846"/>
        <dbReference type="ChEBI" id="CHEBI:85936"/>
        <dbReference type="EC" id="2.5.1.147"/>
    </reaction>
</comment>
<dbReference type="NCBIfam" id="NF005609">
    <property type="entry name" value="PRK07360.1"/>
    <property type="match status" value="1"/>
</dbReference>
<evidence type="ECO:0000256" key="10">
    <source>
        <dbReference type="HAMAP-Rule" id="MF_01612"/>
    </source>
</evidence>
<accession>L0KUR5</accession>
<protein>
    <recommendedName>
        <fullName evidence="2 10">5-amino-6-(D-ribitylamino)uracil--L-tyrosine 4-hydroxyphenyl transferase</fullName>
        <ecNumber evidence="2 10">2.5.1.147</ecNumber>
    </recommendedName>
    <alternativeName>
        <fullName evidence="10">FO synthase subunit 2</fullName>
    </alternativeName>
</protein>
<dbReference type="Pfam" id="PF04055">
    <property type="entry name" value="Radical_SAM"/>
    <property type="match status" value="1"/>
</dbReference>
<proteinExistence type="inferred from homology"/>
<dbReference type="PIRSF" id="PIRSF004762">
    <property type="entry name" value="CHP00423"/>
    <property type="match status" value="1"/>
</dbReference>
<comment type="cofactor">
    <cofactor evidence="10 11">
        <name>[4Fe-4S] cluster</name>
        <dbReference type="ChEBI" id="CHEBI:49883"/>
    </cofactor>
    <text evidence="10 11">Binds 1 [4Fe-4S] cluster. The cluster is coordinated with 3 cysteines and an exchangeable S-adenosyl-L-methionine.</text>
</comment>
<name>L0KUR5_METHD</name>
<dbReference type="InterPro" id="IPR019940">
    <property type="entry name" value="CofH_family"/>
</dbReference>
<comment type="similarity">
    <text evidence="10">Belongs to the radical SAM superfamily. CofH family.</text>
</comment>
<dbReference type="InterPro" id="IPR007197">
    <property type="entry name" value="rSAM"/>
</dbReference>
<evidence type="ECO:0000256" key="3">
    <source>
        <dbReference type="ARBA" id="ARBA00022485"/>
    </source>
</evidence>
<dbReference type="KEGG" id="mhz:Metho_0951"/>
<feature type="binding site" evidence="12">
    <location>
        <position position="330"/>
    </location>
    <ligand>
        <name>(3R)-3-methyl-D-ornithine</name>
        <dbReference type="ChEBI" id="CHEBI:64642"/>
    </ligand>
</feature>
<dbReference type="GO" id="GO:0005506">
    <property type="term" value="F:iron ion binding"/>
    <property type="evidence" value="ECO:0007669"/>
    <property type="project" value="UniProtKB-UniRule"/>
</dbReference>
<comment type="function">
    <text evidence="10">Catalyzes the radical-mediated synthesis of 5-amino-5-(4-hydroxybenzyl)-6-(D-ribitylimino)-5,6-dihydrouracil from 5-amino-6-(D-ribitylamino)uracil and L-tyrosine.</text>
</comment>
<dbReference type="Proteomes" id="UP000010866">
    <property type="component" value="Chromosome"/>
</dbReference>
<keyword evidence="4 10" id="KW-0808">Transferase</keyword>
<dbReference type="SFLD" id="SFLDG01388">
    <property type="entry name" value="7_8-didemethyl-8-hydroxy-5-dea"/>
    <property type="match status" value="1"/>
</dbReference>
<evidence type="ECO:0000256" key="2">
    <source>
        <dbReference type="ARBA" id="ARBA00012289"/>
    </source>
</evidence>
<dbReference type="EMBL" id="CP003362">
    <property type="protein sequence ID" value="AGB49192.1"/>
    <property type="molecule type" value="Genomic_DNA"/>
</dbReference>